<evidence type="ECO:0000256" key="2">
    <source>
        <dbReference type="ARBA" id="ARBA00022723"/>
    </source>
</evidence>
<dbReference type="PROSITE" id="PS51409">
    <property type="entry name" value="ARGINASE_2"/>
    <property type="match status" value="1"/>
</dbReference>
<evidence type="ECO:0000313" key="5">
    <source>
        <dbReference type="EMBL" id="RAI03796.1"/>
    </source>
</evidence>
<dbReference type="Gene3D" id="3.40.800.10">
    <property type="entry name" value="Ureohydrolase domain"/>
    <property type="match status" value="1"/>
</dbReference>
<dbReference type="GO" id="GO:0033389">
    <property type="term" value="P:putrescine biosynthetic process from arginine, via agmatine"/>
    <property type="evidence" value="ECO:0007669"/>
    <property type="project" value="TreeGrafter"/>
</dbReference>
<dbReference type="AlphaFoldDB" id="A0A8B2P0W7"/>
<evidence type="ECO:0000313" key="6">
    <source>
        <dbReference type="Proteomes" id="UP000249590"/>
    </source>
</evidence>
<dbReference type="Proteomes" id="UP000249590">
    <property type="component" value="Unassembled WGS sequence"/>
</dbReference>
<protein>
    <submittedName>
        <fullName evidence="5">Agmatinase</fullName>
    </submittedName>
</protein>
<reference evidence="5 6" key="1">
    <citation type="submission" date="2018-05" db="EMBL/GenBank/DDBJ databases">
        <title>Acuticoccus sediminis sp. nov., isolated from deep-sea sediment of Indian Ocean.</title>
        <authorList>
            <person name="Liu X."/>
            <person name="Lai Q."/>
            <person name="Du Y."/>
            <person name="Sun F."/>
            <person name="Zhang X."/>
            <person name="Wang S."/>
            <person name="Shao Z."/>
        </authorList>
    </citation>
    <scope>NUCLEOTIDE SEQUENCE [LARGE SCALE GENOMIC DNA]</scope>
    <source>
        <strain evidence="5 6">PTG4-2</strain>
    </source>
</reference>
<dbReference type="EMBL" id="QHHQ01000001">
    <property type="protein sequence ID" value="RAI03796.1"/>
    <property type="molecule type" value="Genomic_DNA"/>
</dbReference>
<dbReference type="GO" id="GO:0046872">
    <property type="term" value="F:metal ion binding"/>
    <property type="evidence" value="ECO:0007669"/>
    <property type="project" value="UniProtKB-KW"/>
</dbReference>
<evidence type="ECO:0000256" key="3">
    <source>
        <dbReference type="ARBA" id="ARBA00022801"/>
    </source>
</evidence>
<evidence type="ECO:0000256" key="1">
    <source>
        <dbReference type="ARBA" id="ARBA00009227"/>
    </source>
</evidence>
<sequence>MPTSHAREDLLVGPTTFMGLPFSRSAEGAGAAILGCPFDCGTHPFRIGARQGPEAIRQQSNLVRRFTSDGVDVDILAEMAAIDAGDVALVPGRIEEAFAAIEAAAGGLFAGGAAVVGFGGDGSVSLPLLRAAAPYHPGLVVLHVDSHSDSHPVDADHPYDAATQFTHAAREQRVLASSSWHVGLRGTTFRGGVIGHTHEVGYNTMTMDAFQAEGHEAAMAELNAALAGRPVYLSFDMDVFDPSCAPGVCTPAWGGFSAREGLRFIRDLKGLNIVGADVNTVSPPHDVGGMTAFLAAAVTFEILTLIWHTRHPA</sequence>
<proteinExistence type="inferred from homology"/>
<dbReference type="PANTHER" id="PTHR11358">
    <property type="entry name" value="ARGINASE/AGMATINASE"/>
    <property type="match status" value="1"/>
</dbReference>
<accession>A0A8B2P0W7</accession>
<dbReference type="InterPro" id="IPR023696">
    <property type="entry name" value="Ureohydrolase_dom_sf"/>
</dbReference>
<gene>
    <name evidence="5" type="ORF">DLJ53_04800</name>
</gene>
<keyword evidence="6" id="KW-1185">Reference proteome</keyword>
<keyword evidence="3 4" id="KW-0378">Hydrolase</keyword>
<organism evidence="5 6">
    <name type="scientific">Acuticoccus sediminis</name>
    <dbReference type="NCBI Taxonomy" id="2184697"/>
    <lineage>
        <taxon>Bacteria</taxon>
        <taxon>Pseudomonadati</taxon>
        <taxon>Pseudomonadota</taxon>
        <taxon>Alphaproteobacteria</taxon>
        <taxon>Hyphomicrobiales</taxon>
        <taxon>Amorphaceae</taxon>
        <taxon>Acuticoccus</taxon>
    </lineage>
</organism>
<comment type="caution">
    <text evidence="5">The sequence shown here is derived from an EMBL/GenBank/DDBJ whole genome shotgun (WGS) entry which is preliminary data.</text>
</comment>
<dbReference type="PIRSF" id="PIRSF036979">
    <property type="entry name" value="Arginase"/>
    <property type="match status" value="1"/>
</dbReference>
<dbReference type="SUPFAM" id="SSF52768">
    <property type="entry name" value="Arginase/deacetylase"/>
    <property type="match status" value="1"/>
</dbReference>
<dbReference type="RefSeq" id="WP_111342790.1">
    <property type="nucleotide sequence ID" value="NZ_QHHQ01000001.1"/>
</dbReference>
<dbReference type="Pfam" id="PF00491">
    <property type="entry name" value="Arginase"/>
    <property type="match status" value="1"/>
</dbReference>
<dbReference type="PROSITE" id="PS01053">
    <property type="entry name" value="ARGINASE_1"/>
    <property type="match status" value="1"/>
</dbReference>
<comment type="similarity">
    <text evidence="1">Belongs to the arginase family. Agmatinase subfamily.</text>
</comment>
<evidence type="ECO:0000256" key="4">
    <source>
        <dbReference type="RuleBase" id="RU003684"/>
    </source>
</evidence>
<dbReference type="InterPro" id="IPR020855">
    <property type="entry name" value="Ureohydrolase_Mn_BS"/>
</dbReference>
<dbReference type="OrthoDB" id="9788689at2"/>
<dbReference type="PRINTS" id="PR00116">
    <property type="entry name" value="ARGINASE"/>
</dbReference>
<keyword evidence="2" id="KW-0479">Metal-binding</keyword>
<dbReference type="InterPro" id="IPR006035">
    <property type="entry name" value="Ureohydrolase"/>
</dbReference>
<dbReference type="GO" id="GO:0008783">
    <property type="term" value="F:agmatinase activity"/>
    <property type="evidence" value="ECO:0007669"/>
    <property type="project" value="TreeGrafter"/>
</dbReference>
<dbReference type="PANTHER" id="PTHR11358:SF26">
    <property type="entry name" value="GUANIDINO ACID HYDROLASE, MITOCHONDRIAL"/>
    <property type="match status" value="1"/>
</dbReference>
<name>A0A8B2P0W7_9HYPH</name>